<dbReference type="EMBL" id="FSQW01000001">
    <property type="protein sequence ID" value="SIN60692.1"/>
    <property type="molecule type" value="Genomic_DNA"/>
</dbReference>
<feature type="domain" description="DUF8173" evidence="2">
    <location>
        <begin position="235"/>
        <end position="380"/>
    </location>
</feature>
<feature type="transmembrane region" description="Helical" evidence="1">
    <location>
        <begin position="275"/>
        <end position="295"/>
    </location>
</feature>
<feature type="transmembrane region" description="Helical" evidence="1">
    <location>
        <begin position="367"/>
        <end position="385"/>
    </location>
</feature>
<gene>
    <name evidence="3" type="ORF">SAMN02745824_0722</name>
</gene>
<keyword evidence="4" id="KW-1185">Reference proteome</keyword>
<proteinExistence type="predicted"/>
<accession>A0A1N6CQA0</accession>
<evidence type="ECO:0000313" key="4">
    <source>
        <dbReference type="Proteomes" id="UP000185192"/>
    </source>
</evidence>
<feature type="transmembrane region" description="Helical" evidence="1">
    <location>
        <begin position="344"/>
        <end position="361"/>
    </location>
</feature>
<dbReference type="InterPro" id="IPR058486">
    <property type="entry name" value="DUF8173"/>
</dbReference>
<keyword evidence="1" id="KW-1133">Transmembrane helix</keyword>
<feature type="transmembrane region" description="Helical" evidence="1">
    <location>
        <begin position="7"/>
        <end position="26"/>
    </location>
</feature>
<evidence type="ECO:0000256" key="1">
    <source>
        <dbReference type="SAM" id="Phobius"/>
    </source>
</evidence>
<dbReference type="Pfam" id="PF26514">
    <property type="entry name" value="DUF8173"/>
    <property type="match status" value="1"/>
</dbReference>
<sequence>MTVKHGIFWKFIMLAVFIIVVLFAAGKLSSQIVAESGDLVSAGSETAEMAFFSGDRVNLSVTSTDDIFAAGETIMSDSVSADHLVMAGGTITVKNANIEDLVIAGGELRLASGKLNDDLLAAGGDVRIQSGFDIGGSAIVSGSDVRIEAPVRAELRAAAGKLYLNSAVGGDAKLMGDTIELGPKARISGDLQYRTDSMTISPSAVISGTQSVLPPQEHEEFERWGKGGAALAAIFSTAFIFGVALLVVVVAITLPGLMSGAARSIKEQPLRTFGIGFLLAILAPFALAMLFATVIGIPLALLIAAIYLAATPLAIAATVYFAGMQGRRMVGKKTNDQAPGIRDRLIWPLAAVVVIVLLGMLPYIGGVIWLLALILGLGAILPRGGQALARNAS</sequence>
<evidence type="ECO:0000259" key="2">
    <source>
        <dbReference type="Pfam" id="PF26514"/>
    </source>
</evidence>
<organism evidence="3 4">
    <name type="scientific">Parasphingorhabdus marina DSM 22363</name>
    <dbReference type="NCBI Taxonomy" id="1123272"/>
    <lineage>
        <taxon>Bacteria</taxon>
        <taxon>Pseudomonadati</taxon>
        <taxon>Pseudomonadota</taxon>
        <taxon>Alphaproteobacteria</taxon>
        <taxon>Sphingomonadales</taxon>
        <taxon>Sphingomonadaceae</taxon>
        <taxon>Parasphingorhabdus</taxon>
    </lineage>
</organism>
<keyword evidence="1" id="KW-0812">Transmembrane</keyword>
<protein>
    <submittedName>
        <fullName evidence="3">Protein CcmA, bactofilin family</fullName>
    </submittedName>
</protein>
<dbReference type="AlphaFoldDB" id="A0A1N6CQA0"/>
<reference evidence="4" key="1">
    <citation type="submission" date="2016-11" db="EMBL/GenBank/DDBJ databases">
        <authorList>
            <person name="Varghese N."/>
            <person name="Submissions S."/>
        </authorList>
    </citation>
    <scope>NUCLEOTIDE SEQUENCE [LARGE SCALE GENOMIC DNA]</scope>
    <source>
        <strain evidence="4">DSM 22363</strain>
    </source>
</reference>
<dbReference type="STRING" id="1123272.SAMN02745824_0722"/>
<feature type="transmembrane region" description="Helical" evidence="1">
    <location>
        <begin position="229"/>
        <end position="254"/>
    </location>
</feature>
<evidence type="ECO:0000313" key="3">
    <source>
        <dbReference type="EMBL" id="SIN60692.1"/>
    </source>
</evidence>
<feature type="transmembrane region" description="Helical" evidence="1">
    <location>
        <begin position="301"/>
        <end position="323"/>
    </location>
</feature>
<name>A0A1N6CQA0_9SPHN</name>
<keyword evidence="1" id="KW-0472">Membrane</keyword>
<dbReference type="Proteomes" id="UP000185192">
    <property type="component" value="Unassembled WGS sequence"/>
</dbReference>